<feature type="non-terminal residue" evidence="3">
    <location>
        <position position="434"/>
    </location>
</feature>
<dbReference type="SUPFAM" id="SSF49785">
    <property type="entry name" value="Galactose-binding domain-like"/>
    <property type="match status" value="1"/>
</dbReference>
<dbReference type="Pfam" id="PF08530">
    <property type="entry name" value="PepX_C"/>
    <property type="match status" value="1"/>
</dbReference>
<dbReference type="PANTHER" id="PTHR43056">
    <property type="entry name" value="PEPTIDASE S9 PROLYL OLIGOPEPTIDASE"/>
    <property type="match status" value="1"/>
</dbReference>
<reference evidence="3 4" key="1">
    <citation type="submission" date="2020-01" db="EMBL/GenBank/DDBJ databases">
        <title>Genomes assembled from Gulf of Kutch pelagic sediment metagenomes.</title>
        <authorList>
            <person name="Chandrashekar M."/>
            <person name="Mahajan M.S."/>
            <person name="Dave K.J."/>
            <person name="Vatsa P."/>
            <person name="Nathani N.M."/>
        </authorList>
    </citation>
    <scope>NUCLEOTIDE SEQUENCE [LARGE SCALE GENOMIC DNA]</scope>
    <source>
        <strain evidence="3">KS3-K002</strain>
    </source>
</reference>
<evidence type="ECO:0000313" key="4">
    <source>
        <dbReference type="Proteomes" id="UP000702544"/>
    </source>
</evidence>
<comment type="caution">
    <text evidence="3">The sequence shown here is derived from an EMBL/GenBank/DDBJ whole genome shotgun (WGS) entry which is preliminary data.</text>
</comment>
<dbReference type="InterPro" id="IPR050585">
    <property type="entry name" value="Xaa-Pro_dipeptidyl-ppase/CocE"/>
</dbReference>
<dbReference type="Proteomes" id="UP000702544">
    <property type="component" value="Unassembled WGS sequence"/>
</dbReference>
<accession>A0AAE4Z9G1</accession>
<keyword evidence="1 3" id="KW-0378">Hydrolase</keyword>
<dbReference type="NCBIfam" id="TIGR00976">
    <property type="entry name" value="CocE_NonD"/>
    <property type="match status" value="1"/>
</dbReference>
<dbReference type="InterPro" id="IPR008979">
    <property type="entry name" value="Galactose-bd-like_sf"/>
</dbReference>
<dbReference type="PANTHER" id="PTHR43056:SF10">
    <property type="entry name" value="COCE_NOND FAMILY, PUTATIVE (AFU_ORTHOLOGUE AFUA_7G00600)-RELATED"/>
    <property type="match status" value="1"/>
</dbReference>
<evidence type="ECO:0000259" key="2">
    <source>
        <dbReference type="SMART" id="SM00939"/>
    </source>
</evidence>
<dbReference type="InterPro" id="IPR000383">
    <property type="entry name" value="Xaa-Pro-like_dom"/>
</dbReference>
<dbReference type="Gene3D" id="1.10.3020.10">
    <property type="entry name" value="alpha-amino acid ester hydrolase ( Helical cap domain)"/>
    <property type="match status" value="1"/>
</dbReference>
<dbReference type="SMART" id="SM00939">
    <property type="entry name" value="PepX_C"/>
    <property type="match status" value="1"/>
</dbReference>
<sequence>WIPMSDGVRLAARIWLPAGAERDPVPAILEYIPYRKRDFEAVGDSITHPYLAGHGYACIRVDLRGSGDSEGVLRDEYLQQELDDGLEVVRWIAEQPWCSGSVGMMGISWGGFNALQIAALQPPELKAIITLCSTDDRYADDVHHMGGCLLGDNLSWASVMLAFNSCPPDPALVGERWREMWFERLEGGGLWLEKWLRHQRRDAYWKHGSVCEDYAAIRCPVMAVSGWADGYSNAVFRLLANLEVPRKGLIGPWSHKYPHLGVPGPAIGFLQEALRWWDHWLKGCDRGLMEEPMLRVWMQESVSPTAHYETRPGRWVAEAEWPSRRIDIRTYRLGSWRLVPDGGGREEIPLSIQSPLSVGLFAGKWCSYAAPPDLPHDQREEDGGALIFETEPLAEPTEILGAAVAELSLSSNRPVAMVAVRLSDVAPDDKATRV</sequence>
<dbReference type="InterPro" id="IPR005674">
    <property type="entry name" value="CocE/Ser_esterase"/>
</dbReference>
<dbReference type="GO" id="GO:0008239">
    <property type="term" value="F:dipeptidyl-peptidase activity"/>
    <property type="evidence" value="ECO:0007669"/>
    <property type="project" value="InterPro"/>
</dbReference>
<dbReference type="Gene3D" id="2.60.120.260">
    <property type="entry name" value="Galactose-binding domain-like"/>
    <property type="match status" value="1"/>
</dbReference>
<dbReference type="InterPro" id="IPR013736">
    <property type="entry name" value="Xaa-Pro_dipept_C"/>
</dbReference>
<dbReference type="Pfam" id="PF02129">
    <property type="entry name" value="Peptidase_S15"/>
    <property type="match status" value="1"/>
</dbReference>
<name>A0AAE4Z9G1_9BACT</name>
<evidence type="ECO:0000313" key="3">
    <source>
        <dbReference type="EMBL" id="NIR76254.1"/>
    </source>
</evidence>
<dbReference type="EMBL" id="JAACAK010000118">
    <property type="protein sequence ID" value="NIR76254.1"/>
    <property type="molecule type" value="Genomic_DNA"/>
</dbReference>
<proteinExistence type="predicted"/>
<dbReference type="SUPFAM" id="SSF53474">
    <property type="entry name" value="alpha/beta-Hydrolases"/>
    <property type="match status" value="1"/>
</dbReference>
<dbReference type="AlphaFoldDB" id="A0AAE4Z9G1"/>
<gene>
    <name evidence="3" type="ORF">GWO12_14265</name>
</gene>
<protein>
    <submittedName>
        <fullName evidence="3">CocE/NonD family hydrolase</fullName>
    </submittedName>
</protein>
<organism evidence="3 4">
    <name type="scientific">Candidatus Kutchimonas denitrificans</name>
    <dbReference type="NCBI Taxonomy" id="3056748"/>
    <lineage>
        <taxon>Bacteria</taxon>
        <taxon>Pseudomonadati</taxon>
        <taxon>Gemmatimonadota</taxon>
        <taxon>Gemmatimonadia</taxon>
        <taxon>Candidatus Palauibacterales</taxon>
        <taxon>Candidatus Palauibacteraceae</taxon>
        <taxon>Candidatus Kutchimonas</taxon>
    </lineage>
</organism>
<dbReference type="Gene3D" id="3.40.50.1820">
    <property type="entry name" value="alpha/beta hydrolase"/>
    <property type="match status" value="1"/>
</dbReference>
<dbReference type="InterPro" id="IPR029058">
    <property type="entry name" value="AB_hydrolase_fold"/>
</dbReference>
<feature type="non-terminal residue" evidence="3">
    <location>
        <position position="1"/>
    </location>
</feature>
<feature type="domain" description="Xaa-Pro dipeptidyl-peptidase C-terminal" evidence="2">
    <location>
        <begin position="274"/>
        <end position="434"/>
    </location>
</feature>
<evidence type="ECO:0000256" key="1">
    <source>
        <dbReference type="ARBA" id="ARBA00022801"/>
    </source>
</evidence>